<proteinExistence type="predicted"/>
<dbReference type="AlphaFoldDB" id="A0A7C9MFP8"/>
<comment type="caution">
    <text evidence="2">The sequence shown here is derived from an EMBL/GenBank/DDBJ whole genome shotgun (WGS) entry which is preliminary data.</text>
</comment>
<evidence type="ECO:0000256" key="1">
    <source>
        <dbReference type="SAM" id="SignalP"/>
    </source>
</evidence>
<reference evidence="2 3" key="1">
    <citation type="submission" date="2020-01" db="EMBL/GenBank/DDBJ databases">
        <title>Genome sequence of Desulfovibrio aerotolerans DSM 16695(T).</title>
        <authorList>
            <person name="Karnachuk O."/>
            <person name="Avakyan M."/>
            <person name="Mardanov A."/>
            <person name="Kadnikov V."/>
            <person name="Ravin N."/>
        </authorList>
    </citation>
    <scope>NUCLEOTIDE SEQUENCE [LARGE SCALE GENOMIC DNA]</scope>
    <source>
        <strain evidence="2 3">DSM 16695</strain>
    </source>
</reference>
<gene>
    <name evidence="2" type="ORF">GTA51_11090</name>
</gene>
<dbReference type="Proteomes" id="UP000482487">
    <property type="component" value="Unassembled WGS sequence"/>
</dbReference>
<dbReference type="OrthoDB" id="5456996at2"/>
<dbReference type="PROSITE" id="PS51257">
    <property type="entry name" value="PROKAR_LIPOPROTEIN"/>
    <property type="match status" value="1"/>
</dbReference>
<organism evidence="2 3">
    <name type="scientific">Solidesulfovibrio aerotolerans</name>
    <dbReference type="NCBI Taxonomy" id="295255"/>
    <lineage>
        <taxon>Bacteria</taxon>
        <taxon>Pseudomonadati</taxon>
        <taxon>Thermodesulfobacteriota</taxon>
        <taxon>Desulfovibrionia</taxon>
        <taxon>Desulfovibrionales</taxon>
        <taxon>Desulfovibrionaceae</taxon>
        <taxon>Solidesulfovibrio</taxon>
    </lineage>
</organism>
<keyword evidence="1" id="KW-0732">Signal</keyword>
<dbReference type="RefSeq" id="WP_160961090.1">
    <property type="nucleotide sequence ID" value="NZ_WVUD01000018.1"/>
</dbReference>
<sequence length="119" mass="12781">MRSSIFLSLVLALLLASVAGCTRETGGGEAKYLHLFNTAWAACPNRGLYEVRVESVAPRPDGLKTVTVRYLYNNGMVPDQGRAAMLVTPENRLADSCVVDLAINRCLCGDAAPGWRVGP</sequence>
<dbReference type="EMBL" id="WVUD01000018">
    <property type="protein sequence ID" value="MYL83670.1"/>
    <property type="molecule type" value="Genomic_DNA"/>
</dbReference>
<evidence type="ECO:0000313" key="2">
    <source>
        <dbReference type="EMBL" id="MYL83670.1"/>
    </source>
</evidence>
<evidence type="ECO:0008006" key="4">
    <source>
        <dbReference type="Google" id="ProtNLM"/>
    </source>
</evidence>
<accession>A0A7C9MFP8</accession>
<evidence type="ECO:0000313" key="3">
    <source>
        <dbReference type="Proteomes" id="UP000482487"/>
    </source>
</evidence>
<protein>
    <recommendedName>
        <fullName evidence="4">Lipoprotein</fullName>
    </recommendedName>
</protein>
<name>A0A7C9MFP8_9BACT</name>
<feature type="chain" id="PRO_5028856557" description="Lipoprotein" evidence="1">
    <location>
        <begin position="23"/>
        <end position="119"/>
    </location>
</feature>
<keyword evidence="3" id="KW-1185">Reference proteome</keyword>
<feature type="signal peptide" evidence="1">
    <location>
        <begin position="1"/>
        <end position="22"/>
    </location>
</feature>